<comment type="caution">
    <text evidence="3">The sequence shown here is derived from an EMBL/GenBank/DDBJ whole genome shotgun (WGS) entry which is preliminary data.</text>
</comment>
<keyword evidence="1" id="KW-0472">Membrane</keyword>
<gene>
    <name evidence="2" type="ORF">GCM10017781_16990</name>
    <name evidence="3" type="ORF">HNQ07_001541</name>
</gene>
<protein>
    <submittedName>
        <fullName evidence="3">Type II secretory pathway pseudopilin PulG</fullName>
    </submittedName>
</protein>
<dbReference type="Proteomes" id="UP000539473">
    <property type="component" value="Unassembled WGS sequence"/>
</dbReference>
<feature type="transmembrane region" description="Helical" evidence="1">
    <location>
        <begin position="12"/>
        <end position="33"/>
    </location>
</feature>
<dbReference type="Proteomes" id="UP000619376">
    <property type="component" value="Unassembled WGS sequence"/>
</dbReference>
<evidence type="ECO:0000256" key="1">
    <source>
        <dbReference type="SAM" id="Phobius"/>
    </source>
</evidence>
<evidence type="ECO:0000313" key="4">
    <source>
        <dbReference type="Proteomes" id="UP000539473"/>
    </source>
</evidence>
<reference evidence="5" key="2">
    <citation type="journal article" date="2019" name="Int. J. Syst. Evol. Microbiol.">
        <title>The Global Catalogue of Microorganisms (GCM) 10K type strain sequencing project: providing services to taxonomists for standard genome sequencing and annotation.</title>
        <authorList>
            <consortium name="The Broad Institute Genomics Platform"/>
            <consortium name="The Broad Institute Genome Sequencing Center for Infectious Disease"/>
            <person name="Wu L."/>
            <person name="Ma J."/>
        </authorList>
    </citation>
    <scope>NUCLEOTIDE SEQUENCE [LARGE SCALE GENOMIC DNA]</scope>
    <source>
        <strain evidence="5">CGMCC 1.18437</strain>
    </source>
</reference>
<keyword evidence="1" id="KW-0812">Transmembrane</keyword>
<evidence type="ECO:0000313" key="5">
    <source>
        <dbReference type="Proteomes" id="UP000619376"/>
    </source>
</evidence>
<evidence type="ECO:0000313" key="3">
    <source>
        <dbReference type="EMBL" id="MBB5376084.1"/>
    </source>
</evidence>
<proteinExistence type="predicted"/>
<accession>A0A7W8NMR2</accession>
<sequence length="133" mass="14279">MRSEATRGITIVEVLIAMLVLGIAMGAIMGGLLSNTSVNSRVGQKAEAIRITEEKLEGYRQLGSYAALNGAAPLTQTVTRSGLPYTVVTTFCPTDKPSTMACSNTAIYIRVEVTNGNTTLYKADTYYTQFGQE</sequence>
<name>A0A7W8NMR2_9DEIO</name>
<reference evidence="2" key="4">
    <citation type="submission" date="2024-05" db="EMBL/GenBank/DDBJ databases">
        <authorList>
            <person name="Sun Q."/>
            <person name="Zhou Y."/>
        </authorList>
    </citation>
    <scope>NUCLEOTIDE SEQUENCE</scope>
    <source>
        <strain evidence="2">CGMCC 1.18437</strain>
    </source>
</reference>
<dbReference type="EMBL" id="BNAJ01000003">
    <property type="protein sequence ID" value="GHF40926.1"/>
    <property type="molecule type" value="Genomic_DNA"/>
</dbReference>
<evidence type="ECO:0000313" key="2">
    <source>
        <dbReference type="EMBL" id="GHF40926.1"/>
    </source>
</evidence>
<keyword evidence="1" id="KW-1133">Transmembrane helix</keyword>
<dbReference type="AlphaFoldDB" id="A0A7W8NMR2"/>
<reference evidence="3 4" key="3">
    <citation type="submission" date="2020-08" db="EMBL/GenBank/DDBJ databases">
        <title>Genomic Encyclopedia of Type Strains, Phase IV (KMG-IV): sequencing the most valuable type-strain genomes for metagenomic binning, comparative biology and taxonomic classification.</title>
        <authorList>
            <person name="Goeker M."/>
        </authorList>
    </citation>
    <scope>NUCLEOTIDE SEQUENCE [LARGE SCALE GENOMIC DNA]</scope>
    <source>
        <strain evidence="3 4">DSM 27521</strain>
    </source>
</reference>
<reference evidence="2" key="1">
    <citation type="journal article" date="2014" name="Int. J. Syst. Evol. Microbiol.">
        <title>Complete genome of a new Firmicutes species belonging to the dominant human colonic microbiota ('Ruminococcus bicirculans') reveals two chromosomes and a selective capacity to utilize plant glucans.</title>
        <authorList>
            <consortium name="NISC Comparative Sequencing Program"/>
            <person name="Wegmann U."/>
            <person name="Louis P."/>
            <person name="Goesmann A."/>
            <person name="Henrissat B."/>
            <person name="Duncan S.H."/>
            <person name="Flint H.J."/>
        </authorList>
    </citation>
    <scope>NUCLEOTIDE SEQUENCE</scope>
    <source>
        <strain evidence="2">CGMCC 1.18437</strain>
    </source>
</reference>
<dbReference type="EMBL" id="JACHFK010000003">
    <property type="protein sequence ID" value="MBB5376084.1"/>
    <property type="molecule type" value="Genomic_DNA"/>
</dbReference>
<organism evidence="3 4">
    <name type="scientific">Deinococcus metalli</name>
    <dbReference type="NCBI Taxonomy" id="1141878"/>
    <lineage>
        <taxon>Bacteria</taxon>
        <taxon>Thermotogati</taxon>
        <taxon>Deinococcota</taxon>
        <taxon>Deinococci</taxon>
        <taxon>Deinococcales</taxon>
        <taxon>Deinococcaceae</taxon>
        <taxon>Deinococcus</taxon>
    </lineage>
</organism>
<keyword evidence="5" id="KW-1185">Reference proteome</keyword>
<dbReference type="RefSeq" id="WP_184110360.1">
    <property type="nucleotide sequence ID" value="NZ_BNAJ01000003.1"/>
</dbReference>